<gene>
    <name evidence="1" type="ORF">IQ247_05195</name>
</gene>
<sequence length="113" mass="12838">MQVVKRPIKPKTYISFLYIYSTTWGTAGDICLIRETVANESTSKFIGRKVKLSLPRGLERHRVEGFPVIKVAGHVGEGHPKDPESEWEAYEGIEREIAIAILKPWGFKLVELE</sequence>
<dbReference type="AlphaFoldDB" id="A0A8J7K1P6"/>
<dbReference type="RefSeq" id="WP_193917738.1">
    <property type="nucleotide sequence ID" value="NZ_JADEWL010000010.1"/>
</dbReference>
<proteinExistence type="predicted"/>
<evidence type="ECO:0000313" key="2">
    <source>
        <dbReference type="Proteomes" id="UP000620559"/>
    </source>
</evidence>
<accession>A0A8J7K1P6</accession>
<comment type="caution">
    <text evidence="1">The sequence shown here is derived from an EMBL/GenBank/DDBJ whole genome shotgun (WGS) entry which is preliminary data.</text>
</comment>
<reference evidence="1" key="1">
    <citation type="submission" date="2020-10" db="EMBL/GenBank/DDBJ databases">
        <authorList>
            <person name="Castelo-Branco R."/>
            <person name="Eusebio N."/>
            <person name="Adriana R."/>
            <person name="Vieira A."/>
            <person name="Brugerolle De Fraissinette N."/>
            <person name="Rezende De Castro R."/>
            <person name="Schneider M.P."/>
            <person name="Vasconcelos V."/>
            <person name="Leao P.N."/>
        </authorList>
    </citation>
    <scope>NUCLEOTIDE SEQUENCE</scope>
    <source>
        <strain evidence="1">LEGE 06105</strain>
    </source>
</reference>
<dbReference type="Proteomes" id="UP000620559">
    <property type="component" value="Unassembled WGS sequence"/>
</dbReference>
<evidence type="ECO:0000313" key="1">
    <source>
        <dbReference type="EMBL" id="MBE9212112.1"/>
    </source>
</evidence>
<keyword evidence="2" id="KW-1185">Reference proteome</keyword>
<protein>
    <submittedName>
        <fullName evidence="1">Uncharacterized protein</fullName>
    </submittedName>
</protein>
<dbReference type="EMBL" id="JADEWL010000010">
    <property type="protein sequence ID" value="MBE9212112.1"/>
    <property type="molecule type" value="Genomic_DNA"/>
</dbReference>
<organism evidence="1 2">
    <name type="scientific">Plectonema cf. radiosum LEGE 06105</name>
    <dbReference type="NCBI Taxonomy" id="945769"/>
    <lineage>
        <taxon>Bacteria</taxon>
        <taxon>Bacillati</taxon>
        <taxon>Cyanobacteriota</taxon>
        <taxon>Cyanophyceae</taxon>
        <taxon>Oscillatoriophycideae</taxon>
        <taxon>Oscillatoriales</taxon>
        <taxon>Microcoleaceae</taxon>
        <taxon>Plectonema</taxon>
    </lineage>
</organism>
<name>A0A8J7K1P6_9CYAN</name>